<dbReference type="Pfam" id="PF01433">
    <property type="entry name" value="Peptidase_M1"/>
    <property type="match status" value="1"/>
</dbReference>
<keyword evidence="5 9" id="KW-0479">Metal-binding</keyword>
<proteinExistence type="inferred from homology"/>
<keyword evidence="6 12" id="KW-0378">Hydrolase</keyword>
<keyword evidence="7 9" id="KW-0862">Zinc</keyword>
<dbReference type="Pfam" id="PF17900">
    <property type="entry name" value="Peptidase_M1_N"/>
    <property type="match status" value="1"/>
</dbReference>
<dbReference type="GO" id="GO:0006508">
    <property type="term" value="P:proteolysis"/>
    <property type="evidence" value="ECO:0007669"/>
    <property type="project" value="UniProtKB-KW"/>
</dbReference>
<feature type="domain" description="Aminopeptidase N-like N-terminal" evidence="11">
    <location>
        <begin position="825"/>
        <end position="998"/>
    </location>
</feature>
<protein>
    <submittedName>
        <fullName evidence="12">Leukotriene A-4 hydrolase-like</fullName>
    </submittedName>
</protein>
<feature type="domain" description="Peptidase M1 membrane alanine aminopeptidase" evidence="10">
    <location>
        <begin position="1048"/>
        <end position="1137"/>
    </location>
</feature>
<feature type="binding site" evidence="9">
    <location>
        <position position="1095"/>
    </location>
    <ligand>
        <name>Zn(2+)</name>
        <dbReference type="ChEBI" id="CHEBI:29105"/>
        <note>catalytic</note>
    </ligand>
</feature>
<evidence type="ECO:0000256" key="6">
    <source>
        <dbReference type="ARBA" id="ARBA00022801"/>
    </source>
</evidence>
<evidence type="ECO:0000256" key="7">
    <source>
        <dbReference type="ARBA" id="ARBA00022833"/>
    </source>
</evidence>
<dbReference type="EMBL" id="LSRX01000661">
    <property type="protein sequence ID" value="OLP91526.1"/>
    <property type="molecule type" value="Genomic_DNA"/>
</dbReference>
<evidence type="ECO:0000259" key="10">
    <source>
        <dbReference type="Pfam" id="PF01433"/>
    </source>
</evidence>
<dbReference type="OrthoDB" id="79562at2759"/>
<evidence type="ECO:0000313" key="12">
    <source>
        <dbReference type="EMBL" id="OLP91526.1"/>
    </source>
</evidence>
<comment type="similarity">
    <text evidence="2">Belongs to the peptidase M1 family.</text>
</comment>
<dbReference type="InterPro" id="IPR001930">
    <property type="entry name" value="Peptidase_M1"/>
</dbReference>
<keyword evidence="8" id="KW-0482">Metalloprotease</keyword>
<dbReference type="Gene3D" id="2.60.40.1730">
    <property type="entry name" value="tricorn interacting facor f3 domain"/>
    <property type="match status" value="1"/>
</dbReference>
<evidence type="ECO:0000259" key="11">
    <source>
        <dbReference type="Pfam" id="PF17900"/>
    </source>
</evidence>
<evidence type="ECO:0000256" key="5">
    <source>
        <dbReference type="ARBA" id="ARBA00022723"/>
    </source>
</evidence>
<dbReference type="PANTHER" id="PTHR45726">
    <property type="entry name" value="LEUKOTRIENE A-4 HYDROLASE"/>
    <property type="match status" value="1"/>
</dbReference>
<evidence type="ECO:0000256" key="4">
    <source>
        <dbReference type="ARBA" id="ARBA00022670"/>
    </source>
</evidence>
<dbReference type="InterPro" id="IPR027268">
    <property type="entry name" value="Peptidase_M4/M1_CTD_sf"/>
</dbReference>
<keyword evidence="4" id="KW-0645">Protease</keyword>
<dbReference type="InterPro" id="IPR042097">
    <property type="entry name" value="Aminopeptidase_N-like_N_sf"/>
</dbReference>
<dbReference type="FunFam" id="3.30.2010.30:FF:000001">
    <property type="entry name" value="Leukotriene A(4) hydrolase"/>
    <property type="match status" value="1"/>
</dbReference>
<dbReference type="PANTHER" id="PTHR45726:SF3">
    <property type="entry name" value="LEUKOTRIENE A-4 HYDROLASE"/>
    <property type="match status" value="1"/>
</dbReference>
<evidence type="ECO:0000256" key="1">
    <source>
        <dbReference type="ARBA" id="ARBA00004496"/>
    </source>
</evidence>
<dbReference type="AlphaFoldDB" id="A0A1Q9D8Q6"/>
<dbReference type="InterPro" id="IPR045357">
    <property type="entry name" value="Aminopeptidase_N-like_N"/>
</dbReference>
<name>A0A1Q9D8Q6_SYMMI</name>
<dbReference type="GO" id="GO:0008270">
    <property type="term" value="F:zinc ion binding"/>
    <property type="evidence" value="ECO:0007669"/>
    <property type="project" value="InterPro"/>
</dbReference>
<evidence type="ECO:0000313" key="13">
    <source>
        <dbReference type="Proteomes" id="UP000186817"/>
    </source>
</evidence>
<dbReference type="Gene3D" id="3.30.2010.30">
    <property type="match status" value="1"/>
</dbReference>
<dbReference type="SUPFAM" id="SSF63737">
    <property type="entry name" value="Leukotriene A4 hydrolase N-terminal domain"/>
    <property type="match status" value="1"/>
</dbReference>
<evidence type="ECO:0000256" key="8">
    <source>
        <dbReference type="ARBA" id="ARBA00023049"/>
    </source>
</evidence>
<organism evidence="12 13">
    <name type="scientific">Symbiodinium microadriaticum</name>
    <name type="common">Dinoflagellate</name>
    <name type="synonym">Zooxanthella microadriatica</name>
    <dbReference type="NCBI Taxonomy" id="2951"/>
    <lineage>
        <taxon>Eukaryota</taxon>
        <taxon>Sar</taxon>
        <taxon>Alveolata</taxon>
        <taxon>Dinophyceae</taxon>
        <taxon>Suessiales</taxon>
        <taxon>Symbiodiniaceae</taxon>
        <taxon>Symbiodinium</taxon>
    </lineage>
</organism>
<dbReference type="Proteomes" id="UP000186817">
    <property type="component" value="Unassembled WGS sequence"/>
</dbReference>
<feature type="binding site" evidence="9">
    <location>
        <position position="1118"/>
    </location>
    <ligand>
        <name>Zn(2+)</name>
        <dbReference type="ChEBI" id="CHEBI:29105"/>
        <note>catalytic</note>
    </ligand>
</feature>
<dbReference type="SUPFAM" id="SSF55486">
    <property type="entry name" value="Metalloproteases ('zincins'), catalytic domain"/>
    <property type="match status" value="1"/>
</dbReference>
<dbReference type="Gene3D" id="1.10.390.10">
    <property type="entry name" value="Neutral Protease Domain 2"/>
    <property type="match status" value="1"/>
</dbReference>
<dbReference type="InterPro" id="IPR034015">
    <property type="entry name" value="M1_LTA4H"/>
</dbReference>
<reference evidence="12 13" key="1">
    <citation type="submission" date="2016-02" db="EMBL/GenBank/DDBJ databases">
        <title>Genome analysis of coral dinoflagellate symbionts highlights evolutionary adaptations to a symbiotic lifestyle.</title>
        <authorList>
            <person name="Aranda M."/>
            <person name="Li Y."/>
            <person name="Liew Y.J."/>
            <person name="Baumgarten S."/>
            <person name="Simakov O."/>
            <person name="Wilson M."/>
            <person name="Piel J."/>
            <person name="Ashoor H."/>
            <person name="Bougouffa S."/>
            <person name="Bajic V.B."/>
            <person name="Ryu T."/>
            <person name="Ravasi T."/>
            <person name="Bayer T."/>
            <person name="Micklem G."/>
            <person name="Kim H."/>
            <person name="Bhak J."/>
            <person name="Lajeunesse T.C."/>
            <person name="Voolstra C.R."/>
        </authorList>
    </citation>
    <scope>NUCLEOTIDE SEQUENCE [LARGE SCALE GENOMIC DNA]</scope>
    <source>
        <strain evidence="12 13">CCMP2467</strain>
    </source>
</reference>
<dbReference type="GO" id="GO:0005829">
    <property type="term" value="C:cytosol"/>
    <property type="evidence" value="ECO:0007669"/>
    <property type="project" value="TreeGrafter"/>
</dbReference>
<keyword evidence="13" id="KW-1185">Reference proteome</keyword>
<comment type="caution">
    <text evidence="12">The sequence shown here is derived from an EMBL/GenBank/DDBJ whole genome shotgun (WGS) entry which is preliminary data.</text>
</comment>
<dbReference type="PRINTS" id="PR00756">
    <property type="entry name" value="ALADIPTASE"/>
</dbReference>
<accession>A0A1Q9D8Q6</accession>
<comment type="cofactor">
    <cofactor evidence="9">
        <name>Zn(2+)</name>
        <dbReference type="ChEBI" id="CHEBI:29105"/>
    </cofactor>
    <text evidence="9">Binds 1 zinc ion per subunit.</text>
</comment>
<dbReference type="GO" id="GO:0008237">
    <property type="term" value="F:metallopeptidase activity"/>
    <property type="evidence" value="ECO:0007669"/>
    <property type="project" value="UniProtKB-KW"/>
</dbReference>
<feature type="binding site" evidence="9">
    <location>
        <position position="1099"/>
    </location>
    <ligand>
        <name>Zn(2+)</name>
        <dbReference type="ChEBI" id="CHEBI:29105"/>
        <note>catalytic</note>
    </ligand>
</feature>
<comment type="subcellular location">
    <subcellularLocation>
        <location evidence="1">Cytoplasm</location>
    </subcellularLocation>
</comment>
<gene>
    <name evidence="12" type="primary">lkhA</name>
    <name evidence="12" type="ORF">AK812_SmicGene26756</name>
</gene>
<dbReference type="InterPro" id="IPR014782">
    <property type="entry name" value="Peptidase_M1_dom"/>
</dbReference>
<sequence length="1205" mass="133545">MRRTDAGYNVDLDRAIDLPEEGQIRFEHVEKALGQITWPNCFTRNNVKPDGAPFIEAFPLGIVLNYCLGLVCSRATRLWPTLTKLLAKFIQQEQPDFRYTTMQLNKNYATKMHVDANNHGPSFIIGLGDYTGGEVWIYDENGTVEMELPCTLRGWSHLRPGQKVPGRLEDCRNKWLKFDGNTPHMTMPYQGSRISIVYFTRKGWLTMLPETKDTLETSGFMLPGEDYQSLCTTKEDPQAQAKKVAKAPRNMVAAQEQIAIDSDDEVDEDEQVDEVLRAEQDSAAWPSGEWARSLRRLLYDSSCKLVDDAHELSVTICGNATCAGIALQEFLSEVAPFTISSAHVSGASGPLRLLKRTCKPQHVFCDLNAALAGSGHCEVQHKACKSTRTENQDFLFASFPCEPFLNLDPSKPSCFDDPKSATFLSVRSHLGLRQPRGCLLHCEGWHLLPEASRPSVYSFLMEGEDPRNSEDRQVDWGLSRLQNYGAAFVELPLMKFGVPLAGPDAFIILIRADCGGREAADTAAKLMHAIGELKLPGERKLLPSCTVGALMLPEEDPRVVNGVREAKQLEKAERAAGGRRKAPKSNTRQLTVEARELGLQPGDARYTEFLRGSKPPRDKWLKQAAPDKVVVLNLIYERCRQSGQDISNLCADLSQGFQPIGRRDDGLLPRPSQVSKATTDRPEYYAFSHHRALVGQEILLCHGYPIWRMDFRGLSEAEVLQLAAGSPAVPAVGAGIAAIFAVLDLGPGRNLKLPKSRLHELVKDFVEPAAQASLTAPSTETAEVPNAVDHCISSSFAFRRGDSGREAPGDSEDRRKEASFTAGLELHLKVDFQRQLFSGECKLVVDKLKPGVCDVVLDVLDLEPWIDLARVGWRVETPDGSKAKFGKALFVTLPPGTRSKICVRYETTEKSTAIQWLTREQTTGKKHPLCFTQSQAICGRSLLPCQDTPSVKATFSISVTVPAPLMAVASGEPVGEPTEADGLRTFTYAQKVPVMSYLIAVIVAEFESRVIGKRSRCYAEPAIMEAARQEFSEIVDEFLETAQRVIGGAEYEWGSYNMAVLPSSFAYGGMENPNCTFLSASLIPGDRSLTTTLAHEIVHSWIGNLVTNAYWKDFWLNEGFTRYIERRILGNLVFGQQLFCFRAWLELEHAVFNRDALFEGNIHGAAFRGLLLLVGYNDLVKLLLLNLQSFGRSLTSWVLADSAGL</sequence>
<evidence type="ECO:0000256" key="3">
    <source>
        <dbReference type="ARBA" id="ARBA00022490"/>
    </source>
</evidence>
<evidence type="ECO:0000256" key="2">
    <source>
        <dbReference type="ARBA" id="ARBA00010136"/>
    </source>
</evidence>
<keyword evidence="3" id="KW-0963">Cytoplasm</keyword>
<evidence type="ECO:0000256" key="9">
    <source>
        <dbReference type="PIRSR" id="PIRSR634015-3"/>
    </source>
</evidence>